<dbReference type="PANTHER" id="PTHR30531:SF12">
    <property type="entry name" value="FLAGELLAR BIOSYNTHETIC PROTEIN FLHB"/>
    <property type="match status" value="1"/>
</dbReference>
<feature type="region of interest" description="Disordered" evidence="5">
    <location>
        <begin position="226"/>
        <end position="246"/>
    </location>
</feature>
<feature type="transmembrane region" description="Helical" evidence="6">
    <location>
        <begin position="80"/>
        <end position="106"/>
    </location>
</feature>
<keyword evidence="3" id="KW-0813">Transport</keyword>
<reference evidence="7 8" key="1">
    <citation type="submission" date="2020-12" db="EMBL/GenBank/DDBJ databases">
        <title>Oil enriched cultivation method for isolating marine PHA-producing bacteria.</title>
        <authorList>
            <person name="Zheng W."/>
            <person name="Yu S."/>
            <person name="Huang Y."/>
        </authorList>
    </citation>
    <scope>NUCLEOTIDE SEQUENCE [LARGE SCALE GENOMIC DNA]</scope>
    <source>
        <strain evidence="7 8">SN0-2</strain>
    </source>
</reference>
<dbReference type="PANTHER" id="PTHR30531">
    <property type="entry name" value="FLAGELLAR BIOSYNTHETIC PROTEIN FLHB"/>
    <property type="match status" value="1"/>
</dbReference>
<protein>
    <recommendedName>
        <fullName evidence="2">Flagellar biosynthetic protein FlhB</fullName>
    </recommendedName>
</protein>
<dbReference type="InterPro" id="IPR029025">
    <property type="entry name" value="T3SS_substrate_exporter_C"/>
</dbReference>
<evidence type="ECO:0000256" key="5">
    <source>
        <dbReference type="SAM" id="MobiDB-lite"/>
    </source>
</evidence>
<proteinExistence type="inferred from homology"/>
<keyword evidence="6" id="KW-0812">Transmembrane</keyword>
<comment type="caution">
    <text evidence="7">The sequence shown here is derived from an EMBL/GenBank/DDBJ whole genome shotgun (WGS) entry which is preliminary data.</text>
</comment>
<dbReference type="Proteomes" id="UP000664293">
    <property type="component" value="Unassembled WGS sequence"/>
</dbReference>
<feature type="compositionally biased region" description="Basic and acidic residues" evidence="5">
    <location>
        <begin position="226"/>
        <end position="239"/>
    </location>
</feature>
<sequence>MAEQDQDKSEEASPFKLREARKKGQVSKSLELNAFAVVSVCLLAVLLFKERLASGAEAMLRTVISRGFSEPMVPGAPVSWMSYFLGGVLNVLGPVLVTIVLAAVLVNLAQVKFVVSTFPLKPDFQRLNPAAGFKKLFSRRVLYELLKAVLKIGFLFAFILLMGIPLVKWLVSGVTLQLSSVGGWTTDIVVQVVLVFILMLLPIVIVDKLYTRRDFLRQMRMSRKEVKDEHKRLDGNPEQKKKRKQSQKELLEKTKALVNVKSADLVLVNPTHYAVALRFERNAMIAPKVVSLGAGALALEIKRRARIYGKPIVARPALARQLYKTSRLEQPISPDSYKEVAEVYQWFYQR</sequence>
<evidence type="ECO:0000313" key="7">
    <source>
        <dbReference type="EMBL" id="MBN8432164.1"/>
    </source>
</evidence>
<feature type="transmembrane region" description="Helical" evidence="6">
    <location>
        <begin position="188"/>
        <end position="210"/>
    </location>
</feature>
<keyword evidence="3" id="KW-1006">Bacterial flagellum protein export</keyword>
<comment type="function">
    <text evidence="4">Required for formation of the rod structure in the basal body of the flagellar apparatus. Together with FliI and FliH, may constitute the export apparatus of flagellin.</text>
</comment>
<keyword evidence="3" id="KW-0653">Protein transport</keyword>
<name>A0ABS3EAS5_9GAMM</name>
<keyword evidence="6" id="KW-1133">Transmembrane helix</keyword>
<comment type="similarity">
    <text evidence="1">Belongs to the type III secretion exporter family.</text>
</comment>
<keyword evidence="8" id="KW-1185">Reference proteome</keyword>
<evidence type="ECO:0000256" key="2">
    <source>
        <dbReference type="ARBA" id="ARBA00021622"/>
    </source>
</evidence>
<dbReference type="PRINTS" id="PR00950">
    <property type="entry name" value="TYPE3IMSPROT"/>
</dbReference>
<organism evidence="7 8">
    <name type="scientific">Microbulbifer salipaludis</name>
    <dbReference type="NCBI Taxonomy" id="187980"/>
    <lineage>
        <taxon>Bacteria</taxon>
        <taxon>Pseudomonadati</taxon>
        <taxon>Pseudomonadota</taxon>
        <taxon>Gammaproteobacteria</taxon>
        <taxon>Cellvibrionales</taxon>
        <taxon>Microbulbiferaceae</taxon>
        <taxon>Microbulbifer</taxon>
    </lineage>
</organism>
<dbReference type="Pfam" id="PF01312">
    <property type="entry name" value="Bac_export_2"/>
    <property type="match status" value="1"/>
</dbReference>
<dbReference type="EMBL" id="JAEKJR010000002">
    <property type="protein sequence ID" value="MBN8432164.1"/>
    <property type="molecule type" value="Genomic_DNA"/>
</dbReference>
<evidence type="ECO:0000256" key="1">
    <source>
        <dbReference type="ARBA" id="ARBA00010690"/>
    </source>
</evidence>
<evidence type="ECO:0000256" key="3">
    <source>
        <dbReference type="ARBA" id="ARBA00023225"/>
    </source>
</evidence>
<feature type="transmembrane region" description="Helical" evidence="6">
    <location>
        <begin position="30"/>
        <end position="48"/>
    </location>
</feature>
<dbReference type="InterPro" id="IPR006135">
    <property type="entry name" value="T3SS_substrate_exporter"/>
</dbReference>
<accession>A0ABS3EAS5</accession>
<dbReference type="Gene3D" id="3.40.1690.10">
    <property type="entry name" value="secretion proteins EscU"/>
    <property type="match status" value="1"/>
</dbReference>
<gene>
    <name evidence="7" type="ORF">JF535_15030</name>
</gene>
<evidence type="ECO:0000256" key="4">
    <source>
        <dbReference type="ARBA" id="ARBA00025078"/>
    </source>
</evidence>
<evidence type="ECO:0000313" key="8">
    <source>
        <dbReference type="Proteomes" id="UP000664293"/>
    </source>
</evidence>
<evidence type="ECO:0000256" key="6">
    <source>
        <dbReference type="SAM" id="Phobius"/>
    </source>
</evidence>
<feature type="transmembrane region" description="Helical" evidence="6">
    <location>
        <begin position="148"/>
        <end position="168"/>
    </location>
</feature>
<keyword evidence="6" id="KW-0472">Membrane</keyword>
<dbReference type="SUPFAM" id="SSF160544">
    <property type="entry name" value="EscU C-terminal domain-like"/>
    <property type="match status" value="1"/>
</dbReference>